<feature type="compositionally biased region" description="Acidic residues" evidence="1">
    <location>
        <begin position="84"/>
        <end position="93"/>
    </location>
</feature>
<feature type="region of interest" description="Disordered" evidence="1">
    <location>
        <begin position="68"/>
        <end position="94"/>
    </location>
</feature>
<keyword evidence="3" id="KW-1185">Reference proteome</keyword>
<feature type="region of interest" description="Disordered" evidence="1">
    <location>
        <begin position="216"/>
        <end position="242"/>
    </location>
</feature>
<evidence type="ECO:0000313" key="2">
    <source>
        <dbReference type="EMBL" id="MED6137586.1"/>
    </source>
</evidence>
<dbReference type="PANTHER" id="PTHR35686">
    <property type="entry name" value="KINETOCHORE PROTEIN"/>
    <property type="match status" value="1"/>
</dbReference>
<feature type="compositionally biased region" description="Acidic residues" evidence="1">
    <location>
        <begin position="13"/>
        <end position="29"/>
    </location>
</feature>
<dbReference type="Proteomes" id="UP001341840">
    <property type="component" value="Unassembled WGS sequence"/>
</dbReference>
<name>A0ABU6SM98_9FABA</name>
<sequence>MWRQNILHHNPDSDESISDEDIDDPDDASPNDVVSLKALNASAAASNKEELPLPARLDFLKGISNQNLAGKSSSLPAKEPNDTPPEDEVEMPEFNEGGSCGILWEVAANSSDEEVIQDEGNTVLSIRELRKYRPQLIRHKQVQVLTNERSEALLPSKENASCSALYASCSKANQSGVWSKAKPRISMSTLSHKCGNFDPSVSDILPEKKADEPWASATLDRDHLEDNDDVELTSDTEPAETEAVAPGLNLPSMADLFENLQDKTHLYFPHGQTRGKIGHTVQKRSRSHLPDMIPDSEDSADLVDSGSSSDNEVSDQHMRITFCGKKTQTMADRFQEVFGTSSVIAEDTHVGVPNSLRAGIFRKLQQVMQKEKERDLDFRKRLQSGARPDSELGFLDVKIISRYLDGKLTVCHCSFGKFTEHFPSPNNSEGMEFGDRESTIIFSPRVCDNVDLEVGNLIRIHQPWKEIQVGNDSMLLCTYFSQI</sequence>
<proteinExistence type="predicted"/>
<organism evidence="2 3">
    <name type="scientific">Stylosanthes scabra</name>
    <dbReference type="NCBI Taxonomy" id="79078"/>
    <lineage>
        <taxon>Eukaryota</taxon>
        <taxon>Viridiplantae</taxon>
        <taxon>Streptophyta</taxon>
        <taxon>Embryophyta</taxon>
        <taxon>Tracheophyta</taxon>
        <taxon>Spermatophyta</taxon>
        <taxon>Magnoliopsida</taxon>
        <taxon>eudicotyledons</taxon>
        <taxon>Gunneridae</taxon>
        <taxon>Pentapetalae</taxon>
        <taxon>rosids</taxon>
        <taxon>fabids</taxon>
        <taxon>Fabales</taxon>
        <taxon>Fabaceae</taxon>
        <taxon>Papilionoideae</taxon>
        <taxon>50 kb inversion clade</taxon>
        <taxon>dalbergioids sensu lato</taxon>
        <taxon>Dalbergieae</taxon>
        <taxon>Pterocarpus clade</taxon>
        <taxon>Stylosanthes</taxon>
    </lineage>
</organism>
<feature type="compositionally biased region" description="Acidic residues" evidence="1">
    <location>
        <begin position="225"/>
        <end position="240"/>
    </location>
</feature>
<evidence type="ECO:0000313" key="3">
    <source>
        <dbReference type="Proteomes" id="UP001341840"/>
    </source>
</evidence>
<dbReference type="EMBL" id="JASCZI010061088">
    <property type="protein sequence ID" value="MED6137586.1"/>
    <property type="molecule type" value="Genomic_DNA"/>
</dbReference>
<reference evidence="2 3" key="1">
    <citation type="journal article" date="2023" name="Plants (Basel)">
        <title>Bridging the Gap: Combining Genomics and Transcriptomics Approaches to Understand Stylosanthes scabra, an Orphan Legume from the Brazilian Caatinga.</title>
        <authorList>
            <person name="Ferreira-Neto J.R.C."/>
            <person name="da Silva M.D."/>
            <person name="Binneck E."/>
            <person name="de Melo N.F."/>
            <person name="da Silva R.H."/>
            <person name="de Melo A.L.T.M."/>
            <person name="Pandolfi V."/>
            <person name="Bustamante F.O."/>
            <person name="Brasileiro-Vidal A.C."/>
            <person name="Benko-Iseppon A.M."/>
        </authorList>
    </citation>
    <scope>NUCLEOTIDE SEQUENCE [LARGE SCALE GENOMIC DNA]</scope>
    <source>
        <tissue evidence="2">Leaves</tissue>
    </source>
</reference>
<comment type="caution">
    <text evidence="2">The sequence shown here is derived from an EMBL/GenBank/DDBJ whole genome shotgun (WGS) entry which is preliminary data.</text>
</comment>
<evidence type="ECO:0000256" key="1">
    <source>
        <dbReference type="SAM" id="MobiDB-lite"/>
    </source>
</evidence>
<dbReference type="PANTHER" id="PTHR35686:SF1">
    <property type="entry name" value="KINETOCHORE PROTEIN"/>
    <property type="match status" value="1"/>
</dbReference>
<protein>
    <submittedName>
        <fullName evidence="2">Uncharacterized protein</fullName>
    </submittedName>
</protein>
<feature type="region of interest" description="Disordered" evidence="1">
    <location>
        <begin position="1"/>
        <end position="32"/>
    </location>
</feature>
<accession>A0ABU6SM98</accession>
<feature type="region of interest" description="Disordered" evidence="1">
    <location>
        <begin position="270"/>
        <end position="314"/>
    </location>
</feature>
<gene>
    <name evidence="2" type="ORF">PIB30_066266</name>
</gene>